<reference evidence="3" key="1">
    <citation type="journal article" date="2020" name="Fungal Divers.">
        <title>Resolving the Mortierellaceae phylogeny through synthesis of multi-gene phylogenetics and phylogenomics.</title>
        <authorList>
            <person name="Vandepol N."/>
            <person name="Liber J."/>
            <person name="Desiro A."/>
            <person name="Na H."/>
            <person name="Kennedy M."/>
            <person name="Barry K."/>
            <person name="Grigoriev I.V."/>
            <person name="Miller A.N."/>
            <person name="O'Donnell K."/>
            <person name="Stajich J.E."/>
            <person name="Bonito G."/>
        </authorList>
    </citation>
    <scope>NUCLEOTIDE SEQUENCE</scope>
    <source>
        <strain evidence="3">CK1249</strain>
    </source>
</reference>
<dbReference type="GO" id="GO:0042407">
    <property type="term" value="P:cristae formation"/>
    <property type="evidence" value="ECO:0007669"/>
    <property type="project" value="InterPro"/>
</dbReference>
<feature type="non-terminal residue" evidence="3">
    <location>
        <position position="157"/>
    </location>
</feature>
<dbReference type="InterPro" id="IPR033181">
    <property type="entry name" value="Mic26_fungi"/>
</dbReference>
<comment type="function">
    <text evidence="1">Component of the MICOS complex, a large protein complex of the mitochondrial inner membrane that plays crucial roles in the maintenance of crista junctions, inner membrane architecture, and formation of contact sites to the outer membrane.</text>
</comment>
<keyword evidence="1" id="KW-0812">Transmembrane</keyword>
<evidence type="ECO:0000256" key="1">
    <source>
        <dbReference type="RuleBase" id="RU363021"/>
    </source>
</evidence>
<keyword evidence="1" id="KW-0496">Mitochondrion</keyword>
<feature type="region of interest" description="Disordered" evidence="2">
    <location>
        <begin position="41"/>
        <end position="85"/>
    </location>
</feature>
<evidence type="ECO:0000256" key="2">
    <source>
        <dbReference type="SAM" id="MobiDB-lite"/>
    </source>
</evidence>
<dbReference type="GO" id="GO:0044284">
    <property type="term" value="C:mitochondrial crista junction"/>
    <property type="evidence" value="ECO:0007669"/>
    <property type="project" value="TreeGrafter"/>
</dbReference>
<dbReference type="GO" id="GO:0061617">
    <property type="term" value="C:MICOS complex"/>
    <property type="evidence" value="ECO:0007669"/>
    <property type="project" value="UniProtKB-UniRule"/>
</dbReference>
<dbReference type="OrthoDB" id="2399148at2759"/>
<keyword evidence="4" id="KW-1185">Reference proteome</keyword>
<feature type="compositionally biased region" description="Basic and acidic residues" evidence="2">
    <location>
        <begin position="68"/>
        <end position="85"/>
    </location>
</feature>
<gene>
    <name evidence="3" type="ORF">BGZ70_003141</name>
</gene>
<protein>
    <recommendedName>
        <fullName evidence="1">MICOS complex subunit</fullName>
    </recommendedName>
</protein>
<evidence type="ECO:0000313" key="4">
    <source>
        <dbReference type="Proteomes" id="UP000738359"/>
    </source>
</evidence>
<keyword evidence="1" id="KW-0999">Mitochondrion inner membrane</keyword>
<sequence>MVLPLLRPTTIAAATGLVAGGAFTSYTTVYADGYSQRYEEQDYDRSYSHNRQHDHMRYDDNDDDHDDHDDHENDERYQRHSLPELDQRMHRFSNQHSLVANEEDLLPGLLYVALAGVTGSLVARQRNILVRMFSPLAFAAAAGAYFLPDTTHAIVDS</sequence>
<name>A0A9P6LWM1_MORAP</name>
<comment type="subunit">
    <text evidence="1">Component of the mitochondrial contact site and cristae organizing system (MICOS) complex.</text>
</comment>
<accession>A0A9P6LWM1</accession>
<dbReference type="PANTHER" id="PTHR28268:SF1">
    <property type="entry name" value="MICOS SUBUNIT MIC26"/>
    <property type="match status" value="1"/>
</dbReference>
<comment type="subcellular location">
    <subcellularLocation>
        <location evidence="1">Mitochondrion inner membrane</location>
    </subcellularLocation>
</comment>
<dbReference type="Pfam" id="PF09769">
    <property type="entry name" value="ApoO"/>
    <property type="match status" value="1"/>
</dbReference>
<proteinExistence type="predicted"/>
<feature type="transmembrane region" description="Helical" evidence="1">
    <location>
        <begin position="128"/>
        <end position="147"/>
    </location>
</feature>
<dbReference type="PANTHER" id="PTHR28268">
    <property type="entry name" value="MICOS SUBUNIT MIC26"/>
    <property type="match status" value="1"/>
</dbReference>
<keyword evidence="1" id="KW-1133">Transmembrane helix</keyword>
<dbReference type="AlphaFoldDB" id="A0A9P6LWM1"/>
<evidence type="ECO:0000313" key="3">
    <source>
        <dbReference type="EMBL" id="KAF9946594.1"/>
    </source>
</evidence>
<dbReference type="Proteomes" id="UP000738359">
    <property type="component" value="Unassembled WGS sequence"/>
</dbReference>
<keyword evidence="1" id="KW-0472">Membrane</keyword>
<dbReference type="EMBL" id="JAAAHY010001817">
    <property type="protein sequence ID" value="KAF9946594.1"/>
    <property type="molecule type" value="Genomic_DNA"/>
</dbReference>
<feature type="compositionally biased region" description="Basic and acidic residues" evidence="2">
    <location>
        <begin position="41"/>
        <end position="59"/>
    </location>
</feature>
<comment type="caution">
    <text evidence="3">The sequence shown here is derived from an EMBL/GenBank/DDBJ whole genome shotgun (WGS) entry which is preliminary data.</text>
</comment>
<organism evidence="3 4">
    <name type="scientific">Mortierella alpina</name>
    <name type="common">Oleaginous fungus</name>
    <name type="synonym">Mortierella renispora</name>
    <dbReference type="NCBI Taxonomy" id="64518"/>
    <lineage>
        <taxon>Eukaryota</taxon>
        <taxon>Fungi</taxon>
        <taxon>Fungi incertae sedis</taxon>
        <taxon>Mucoromycota</taxon>
        <taxon>Mortierellomycotina</taxon>
        <taxon>Mortierellomycetes</taxon>
        <taxon>Mortierellales</taxon>
        <taxon>Mortierellaceae</taxon>
        <taxon>Mortierella</taxon>
    </lineage>
</organism>
<dbReference type="InterPro" id="IPR019166">
    <property type="entry name" value="MIC26/MIC27"/>
</dbReference>